<protein>
    <submittedName>
        <fullName evidence="1">Uncharacterized protein</fullName>
    </submittedName>
</protein>
<comment type="caution">
    <text evidence="1">The sequence shown here is derived from an EMBL/GenBank/DDBJ whole genome shotgun (WGS) entry which is preliminary data.</text>
</comment>
<accession>A0AA88YGW6</accession>
<organism evidence="1 2">
    <name type="scientific">Pinctada imbricata</name>
    <name type="common">Atlantic pearl-oyster</name>
    <name type="synonym">Pinctada martensii</name>
    <dbReference type="NCBI Taxonomy" id="66713"/>
    <lineage>
        <taxon>Eukaryota</taxon>
        <taxon>Metazoa</taxon>
        <taxon>Spiralia</taxon>
        <taxon>Lophotrochozoa</taxon>
        <taxon>Mollusca</taxon>
        <taxon>Bivalvia</taxon>
        <taxon>Autobranchia</taxon>
        <taxon>Pteriomorphia</taxon>
        <taxon>Pterioida</taxon>
        <taxon>Pterioidea</taxon>
        <taxon>Pteriidae</taxon>
        <taxon>Pinctada</taxon>
    </lineage>
</organism>
<dbReference type="Proteomes" id="UP001186944">
    <property type="component" value="Unassembled WGS sequence"/>
</dbReference>
<proteinExistence type="predicted"/>
<keyword evidence="2" id="KW-1185">Reference proteome</keyword>
<dbReference type="AlphaFoldDB" id="A0AA88YGW6"/>
<reference evidence="1" key="1">
    <citation type="submission" date="2019-08" db="EMBL/GenBank/DDBJ databases">
        <title>The improved chromosome-level genome for the pearl oyster Pinctada fucata martensii using PacBio sequencing and Hi-C.</title>
        <authorList>
            <person name="Zheng Z."/>
        </authorList>
    </citation>
    <scope>NUCLEOTIDE SEQUENCE</scope>
    <source>
        <strain evidence="1">ZZ-2019</strain>
        <tissue evidence="1">Adductor muscle</tissue>
    </source>
</reference>
<sequence>MCGGQLNEGLSLVQQAKENGERLMPCRETGIVLLVEFNLLCQKYEKSHLPLLKENLLKVISESIDHFEDEQEYVRDDFRLIIRLRASFIYLGIGLFCDILSIPVSDDERKHGESCLNEVEKNWNQLQIRWKMIWYFAKARVKQMDGFYEFAATLLAKALDIAGENNFTRELQNIVKFREHCNEKLIEHSNKQDNIRQNIVESCLNEFFDE</sequence>
<gene>
    <name evidence="1" type="ORF">FSP39_001397</name>
</gene>
<evidence type="ECO:0000313" key="2">
    <source>
        <dbReference type="Proteomes" id="UP001186944"/>
    </source>
</evidence>
<name>A0AA88YGW6_PINIB</name>
<evidence type="ECO:0000313" key="1">
    <source>
        <dbReference type="EMBL" id="KAK3099238.1"/>
    </source>
</evidence>
<dbReference type="EMBL" id="VSWD01000006">
    <property type="protein sequence ID" value="KAK3099238.1"/>
    <property type="molecule type" value="Genomic_DNA"/>
</dbReference>